<dbReference type="AlphaFoldDB" id="A0A336JVM6"/>
<evidence type="ECO:0000313" key="3">
    <source>
        <dbReference type="EMBL" id="SSW92386.1"/>
    </source>
</evidence>
<name>A0A336JVM6_9BRAD</name>
<evidence type="ECO:0000256" key="1">
    <source>
        <dbReference type="SAM" id="MobiDB-lite"/>
    </source>
</evidence>
<gene>
    <name evidence="2" type="ORF">BJ125_11955</name>
    <name evidence="3" type="ORF">SAMN05892882_11955</name>
</gene>
<reference evidence="3 4" key="1">
    <citation type="submission" date="2017-08" db="EMBL/GenBank/DDBJ databases">
        <authorList>
            <person name="de Groot N.N."/>
        </authorList>
    </citation>
    <scope>NUCLEOTIDE SEQUENCE [LARGE SCALE GENOMIC DNA]</scope>
    <source>
        <strain evidence="3 4">JA575</strain>
    </source>
</reference>
<evidence type="ECO:0000313" key="5">
    <source>
        <dbReference type="Proteomes" id="UP000256343"/>
    </source>
</evidence>
<reference evidence="2 5" key="2">
    <citation type="submission" date="2018-07" db="EMBL/GenBank/DDBJ databases">
        <title>Genomic Encyclopedia of Archaeal and Bacterial Type Strains, Phase II (KMG-II): from individual species to whole genera.</title>
        <authorList>
            <person name="Goeker M."/>
        </authorList>
    </citation>
    <scope>NUCLEOTIDE SEQUENCE [LARGE SCALE GENOMIC DNA]</scope>
    <source>
        <strain evidence="2 5">JA575</strain>
    </source>
</reference>
<feature type="region of interest" description="Disordered" evidence="1">
    <location>
        <begin position="1"/>
        <end position="53"/>
    </location>
</feature>
<evidence type="ECO:0000313" key="4">
    <source>
        <dbReference type="Proteomes" id="UP000252631"/>
    </source>
</evidence>
<dbReference type="RefSeq" id="WP_167443233.1">
    <property type="nucleotide sequence ID" value="NZ_QRDT01000019.1"/>
</dbReference>
<dbReference type="Proteomes" id="UP000252631">
    <property type="component" value="Unassembled WGS sequence"/>
</dbReference>
<organism evidence="3 4">
    <name type="scientific">Rhodopseudomonas pentothenatexigens</name>
    <dbReference type="NCBI Taxonomy" id="999699"/>
    <lineage>
        <taxon>Bacteria</taxon>
        <taxon>Pseudomonadati</taxon>
        <taxon>Pseudomonadota</taxon>
        <taxon>Alphaproteobacteria</taxon>
        <taxon>Hyphomicrobiales</taxon>
        <taxon>Nitrobacteraceae</taxon>
        <taxon>Rhodopseudomonas</taxon>
    </lineage>
</organism>
<dbReference type="EMBL" id="QRDT01000019">
    <property type="protein sequence ID" value="RED29187.1"/>
    <property type="molecule type" value="Genomic_DNA"/>
</dbReference>
<dbReference type="Proteomes" id="UP000256343">
    <property type="component" value="Unassembled WGS sequence"/>
</dbReference>
<evidence type="ECO:0000313" key="2">
    <source>
        <dbReference type="EMBL" id="RED29187.1"/>
    </source>
</evidence>
<feature type="compositionally biased region" description="Basic and acidic residues" evidence="1">
    <location>
        <begin position="1"/>
        <end position="17"/>
    </location>
</feature>
<accession>A0A336JVM6</accession>
<keyword evidence="5" id="KW-1185">Reference proteome</keyword>
<protein>
    <submittedName>
        <fullName evidence="3">Uncharacterized protein</fullName>
    </submittedName>
</protein>
<proteinExistence type="predicted"/>
<sequence>MTDAKTADTETKNKKELEEELNEGLEDSFPGSDPVSVTQPAPSKPDGDKRRKG</sequence>
<dbReference type="EMBL" id="UFQQ01000019">
    <property type="protein sequence ID" value="SSW92386.1"/>
    <property type="molecule type" value="Genomic_DNA"/>
</dbReference>